<evidence type="ECO:0000259" key="1">
    <source>
        <dbReference type="PROSITE" id="PS50042"/>
    </source>
</evidence>
<dbReference type="Gene3D" id="2.60.40.10">
    <property type="entry name" value="Immunoglobulins"/>
    <property type="match status" value="1"/>
</dbReference>
<feature type="domain" description="Cyclic nucleotide-binding" evidence="1">
    <location>
        <begin position="13"/>
        <end position="74"/>
    </location>
</feature>
<dbReference type="InterPro" id="IPR000595">
    <property type="entry name" value="cNMP-bd_dom"/>
</dbReference>
<proteinExistence type="predicted"/>
<dbReference type="InterPro" id="IPR013783">
    <property type="entry name" value="Ig-like_fold"/>
</dbReference>
<dbReference type="EMBL" id="LWMU01000092">
    <property type="protein sequence ID" value="KZX11385.1"/>
    <property type="molecule type" value="Genomic_DNA"/>
</dbReference>
<dbReference type="Proteomes" id="UP000077428">
    <property type="component" value="Unassembled WGS sequence"/>
</dbReference>
<sequence>MNYKKCGEKTMPYEKKIKIKKEGQHIIRQDFLGMDLYFMDSKSVNVTINTPIIPNNIQLTSNINQGEYGAEYVLSAIVTDNEDLPINNYLVHFYKNNTLLGTSRTNIEGIAILNNVIVDEVSEFHVKYGDKTSNTVIITAIVPQDIILTHICNNMTSSGTTIFKAVLKGSNNNVMQGKQIQFYKGEELLGSTITDNNGEALFTYFNINGNISITAKYEDLESNSLKIDYPHFIILESNNSRALLNNNVYLTAKCYDTQNNICKNIPLEFYNQDLFLKNVTTSDNGEAKLVYKVTTKADLSFNVKFQSVVSNNLLINYEERYLTTWHMRSNKFAQDNTRVHIFFTALDQTLTPFSGHVFSYTYYGLLMEGYDPVSVNPKQTDPTSHLGLSEISGVIHDIQNMGSIVTCNNRNLQVHERVVLNSNLATKIELSSDIIKASEGENITFVITLYKSLENNVFVKLPNTTVKLLLWGTELIHEGKTNNNGELTVTMPYTSLKDYYGEGKLSFIATSNSMNYPYSNVVSITQKIE</sequence>
<dbReference type="STRING" id="66851.MBORA_16300"/>
<comment type="caution">
    <text evidence="2">The sequence shown here is derived from an EMBL/GenBank/DDBJ whole genome shotgun (WGS) entry which is preliminary data.</text>
</comment>
<dbReference type="AlphaFoldDB" id="A0A162FDE5"/>
<evidence type="ECO:0000313" key="2">
    <source>
        <dbReference type="EMBL" id="KZX11385.1"/>
    </source>
</evidence>
<accession>A0A162FDE5</accession>
<dbReference type="PATRIC" id="fig|66851.6.peg.1769"/>
<dbReference type="PROSITE" id="PS50042">
    <property type="entry name" value="CNMP_BINDING_3"/>
    <property type="match status" value="1"/>
</dbReference>
<name>A0A162FDE5_METOA</name>
<organism evidence="2 3">
    <name type="scientific">Methanobrevibacter oralis</name>
    <dbReference type="NCBI Taxonomy" id="66851"/>
    <lineage>
        <taxon>Archaea</taxon>
        <taxon>Methanobacteriati</taxon>
        <taxon>Methanobacteriota</taxon>
        <taxon>Methanomada group</taxon>
        <taxon>Methanobacteria</taxon>
        <taxon>Methanobacteriales</taxon>
        <taxon>Methanobacteriaceae</taxon>
        <taxon>Methanobrevibacter</taxon>
    </lineage>
</organism>
<reference evidence="3" key="1">
    <citation type="journal article" date="2016" name="Genome Announc.">
        <title>Draft Genome Sequences of Methanobrevibacter curvatus DSM11111, Methanobrevibacter cuticularis DSM11139, Methanobrevibacter filiformis DSM11501, and Methanobrevibacter oralis DSM7256.</title>
        <authorList>
            <person name="Poehlein A."/>
            <person name="Seedorf H."/>
        </authorList>
    </citation>
    <scope>NUCLEOTIDE SEQUENCE [LARGE SCALE GENOMIC DNA]</scope>
    <source>
        <strain evidence="3">DSM 7256 / JCM 30027 / ZR</strain>
    </source>
</reference>
<evidence type="ECO:0000313" key="3">
    <source>
        <dbReference type="Proteomes" id="UP000077428"/>
    </source>
</evidence>
<protein>
    <submittedName>
        <fullName evidence="2">Bacterial Ig-like domain protein</fullName>
    </submittedName>
</protein>
<gene>
    <name evidence="2" type="ORF">MBORA_16300</name>
</gene>
<keyword evidence="3" id="KW-1185">Reference proteome</keyword>